<keyword evidence="4" id="KW-0472">Membrane</keyword>
<evidence type="ECO:0000256" key="4">
    <source>
        <dbReference type="SAM" id="Phobius"/>
    </source>
</evidence>
<dbReference type="EMBL" id="QGKY02000164">
    <property type="protein sequence ID" value="KAF2595310.1"/>
    <property type="molecule type" value="Genomic_DNA"/>
</dbReference>
<accession>A0A8S9KJ45</accession>
<keyword evidence="2" id="KW-0319">Glycerol metabolism</keyword>
<dbReference type="GO" id="GO:0008889">
    <property type="term" value="F:glycerophosphodiester phosphodiesterase activity"/>
    <property type="evidence" value="ECO:0007669"/>
    <property type="project" value="UniProtKB-EC"/>
</dbReference>
<gene>
    <name evidence="6" type="ORF">F2Q70_00045260</name>
</gene>
<dbReference type="SUPFAM" id="SSF51695">
    <property type="entry name" value="PLC-like phosphodiesterases"/>
    <property type="match status" value="1"/>
</dbReference>
<dbReference type="CDD" id="cd08556">
    <property type="entry name" value="GDPD"/>
    <property type="match status" value="1"/>
</dbReference>
<evidence type="ECO:0000313" key="6">
    <source>
        <dbReference type="EMBL" id="KAF2595310.1"/>
    </source>
</evidence>
<protein>
    <recommendedName>
        <fullName evidence="1">glycerophosphodiester phosphodiesterase</fullName>
        <ecNumber evidence="1">3.1.4.46</ecNumber>
    </recommendedName>
</protein>
<dbReference type="PANTHER" id="PTHR47449:SF2">
    <property type="entry name" value="GLYCEROPHOSPHODIESTER PHOSPHODIESTERASE GDPD4"/>
    <property type="match status" value="1"/>
</dbReference>
<dbReference type="GO" id="GO:0006629">
    <property type="term" value="P:lipid metabolic process"/>
    <property type="evidence" value="ECO:0007669"/>
    <property type="project" value="InterPro"/>
</dbReference>
<comment type="caution">
    <text evidence="6">The sequence shown here is derived from an EMBL/GenBank/DDBJ whole genome shotgun (WGS) entry which is preliminary data.</text>
</comment>
<evidence type="ECO:0000259" key="5">
    <source>
        <dbReference type="PROSITE" id="PS51704"/>
    </source>
</evidence>
<evidence type="ECO:0000256" key="1">
    <source>
        <dbReference type="ARBA" id="ARBA00012247"/>
    </source>
</evidence>
<feature type="domain" description="GP-PDE" evidence="5">
    <location>
        <begin position="75"/>
        <end position="341"/>
    </location>
</feature>
<keyword evidence="4" id="KW-1133">Transmembrane helix</keyword>
<dbReference type="PROSITE" id="PS51704">
    <property type="entry name" value="GP_PDE"/>
    <property type="match status" value="1"/>
</dbReference>
<dbReference type="GO" id="GO:0006071">
    <property type="term" value="P:glycerol metabolic process"/>
    <property type="evidence" value="ECO:0007669"/>
    <property type="project" value="UniProtKB-KW"/>
</dbReference>
<sequence length="357" mass="40408">MAIFEWRRQRRRPLDGGGTRRRLPLFRPLHSRKLKRMILFAVVFLAIVPPLFFHFKLRRIHQNVAKKCDWLQHPPRVCAHGGDSTLAFPNTMDAYSYAIGSRVDCIEVDVSRSSDGVLFALHNRDLQRIARNSSVQVGDLSMKQIKELDVSQIVKGTLDNRRIPTLEDALAIKELDVSQIVKGTLDNRRIPTLEDALAAISTSVRQVILDAKVGPPMYEKGLALDILSVIERAQCKNCIVWAKSDSLARDLIKRAPDLTVGYIVMVDPLTGVRHKLLRMKGASVVGVYHPLIDENLMTVVHRRKKEVYAWTVDDTDPMKRMLHLGVDAVVTSNPAMFQGLMEDLRTECLEEGFSIRT</sequence>
<comment type="catalytic activity">
    <reaction evidence="3">
        <text>a sn-glycero-3-phosphodiester + H2O = an alcohol + sn-glycerol 3-phosphate + H(+)</text>
        <dbReference type="Rhea" id="RHEA:12969"/>
        <dbReference type="ChEBI" id="CHEBI:15377"/>
        <dbReference type="ChEBI" id="CHEBI:15378"/>
        <dbReference type="ChEBI" id="CHEBI:30879"/>
        <dbReference type="ChEBI" id="CHEBI:57597"/>
        <dbReference type="ChEBI" id="CHEBI:83408"/>
        <dbReference type="EC" id="3.1.4.46"/>
    </reaction>
</comment>
<dbReference type="Pfam" id="PF03009">
    <property type="entry name" value="GDPD"/>
    <property type="match status" value="1"/>
</dbReference>
<dbReference type="Gene3D" id="3.20.20.190">
    <property type="entry name" value="Phosphatidylinositol (PI) phosphodiesterase"/>
    <property type="match status" value="2"/>
</dbReference>
<name>A0A8S9KJ45_BRACR</name>
<proteinExistence type="predicted"/>
<organism evidence="6">
    <name type="scientific">Brassica cretica</name>
    <name type="common">Mustard</name>
    <dbReference type="NCBI Taxonomy" id="69181"/>
    <lineage>
        <taxon>Eukaryota</taxon>
        <taxon>Viridiplantae</taxon>
        <taxon>Streptophyta</taxon>
        <taxon>Embryophyta</taxon>
        <taxon>Tracheophyta</taxon>
        <taxon>Spermatophyta</taxon>
        <taxon>Magnoliopsida</taxon>
        <taxon>eudicotyledons</taxon>
        <taxon>Gunneridae</taxon>
        <taxon>Pentapetalae</taxon>
        <taxon>rosids</taxon>
        <taxon>malvids</taxon>
        <taxon>Brassicales</taxon>
        <taxon>Brassicaceae</taxon>
        <taxon>Brassiceae</taxon>
        <taxon>Brassica</taxon>
    </lineage>
</organism>
<dbReference type="EC" id="3.1.4.46" evidence="1"/>
<feature type="transmembrane region" description="Helical" evidence="4">
    <location>
        <begin position="37"/>
        <end position="55"/>
    </location>
</feature>
<reference evidence="6" key="1">
    <citation type="submission" date="2019-12" db="EMBL/GenBank/DDBJ databases">
        <title>Genome sequencing and annotation of Brassica cretica.</title>
        <authorList>
            <person name="Studholme D.J."/>
            <person name="Sarris P.F."/>
        </authorList>
    </citation>
    <scope>NUCLEOTIDE SEQUENCE</scope>
    <source>
        <strain evidence="6">PFS-102/07</strain>
        <tissue evidence="6">Leaf</tissue>
    </source>
</reference>
<dbReference type="InterPro" id="IPR044236">
    <property type="entry name" value="GDPD4"/>
</dbReference>
<dbReference type="InterPro" id="IPR030395">
    <property type="entry name" value="GP_PDE_dom"/>
</dbReference>
<keyword evidence="4" id="KW-0812">Transmembrane</keyword>
<dbReference type="PANTHER" id="PTHR47449">
    <property type="entry name" value="GLYCEROPHOSPHODIESTER PHOSPHODIESTERASE GDPD4"/>
    <property type="match status" value="1"/>
</dbReference>
<evidence type="ECO:0000256" key="2">
    <source>
        <dbReference type="ARBA" id="ARBA00022798"/>
    </source>
</evidence>
<dbReference type="AlphaFoldDB" id="A0A8S9KJ45"/>
<dbReference type="InterPro" id="IPR017946">
    <property type="entry name" value="PLC-like_Pdiesterase_TIM-brl"/>
</dbReference>
<evidence type="ECO:0000256" key="3">
    <source>
        <dbReference type="ARBA" id="ARBA00047512"/>
    </source>
</evidence>